<dbReference type="SUPFAM" id="SSF101447">
    <property type="entry name" value="Formin homology 2 domain (FH2 domain)"/>
    <property type="match status" value="1"/>
</dbReference>
<dbReference type="InterPro" id="IPR015425">
    <property type="entry name" value="FH2_Formin"/>
</dbReference>
<reference evidence="3" key="3">
    <citation type="submission" date="2025-09" db="UniProtKB">
        <authorList>
            <consortium name="Ensembl"/>
        </authorList>
    </citation>
    <scope>IDENTIFICATION</scope>
</reference>
<dbReference type="InterPro" id="IPR042201">
    <property type="entry name" value="FH2_Formin_sf"/>
</dbReference>
<dbReference type="SMART" id="SM00498">
    <property type="entry name" value="FH2"/>
    <property type="match status" value="1"/>
</dbReference>
<dbReference type="Ensembl" id="ENSSORT00005037821.1">
    <property type="protein sequence ID" value="ENSSORP00005036854.1"/>
    <property type="gene ID" value="ENSSORG00005017336.1"/>
</dbReference>
<dbReference type="AlphaFoldDB" id="A0A673B689"/>
<dbReference type="Proteomes" id="UP000472271">
    <property type="component" value="Chromosome 14"/>
</dbReference>
<sequence length="675" mass="76597">LASPFKDTRRSMKKLNWDTIPSQRIMGKLNVWTTKRTQRDLVLDIRSMEELFSQVEKRASFRSSRASVRKNCEGIDLCLQEPQVNLKKKITGFSIANKTFPIFMYVSHTHFVILQVKQLLSFTGNISLLPEADQFMVQLVKVPGYQERLKTMMLREEFFPLMEEVKNSVDILTKAANELLDCDDLHSVIRLVLKAGNYMNAGGFSANAIGFRMTSLLNLADTKANKPGMNLMHYVAKQAEDIDVELLTFPSQLEHIGMASRICKDEVITEFEREVKKIKEVKLYSSREPDLLQQMETFLKRADAKVADVQRTLQELDGVSGAVAEFFCEDPATFKLEECCSIFHSFCKRFDTAVQENREREAAEQRRKHRESVRVSPKRHRTQTSHHPEPDEDSSSLESALHTFLSNIPEGISRCRRMPSATVSPAVTSLYTRQERPENKQPKLQDENQQIIAQENKEEAEKMRAITRKVLRYQNSQSSLDGRRVSGTPRRLERCEDSSSTPDTPQPRARDYFFAHNGGVSSPWTILSPVICSRRNTPQQRRQTPKQRLSMTFGGDDTNDGVWESYEGNCLSNCAIQDSVTCPSRGSASLPDCPGHRSASHGPVLRSVSMDETRRPSSPASNFWLGELFQRSRISKMGNYLEGQTSSGIISFFKRIGGKSKPGDVEEQLLKGSNT</sequence>
<evidence type="ECO:0000256" key="1">
    <source>
        <dbReference type="SAM" id="MobiDB-lite"/>
    </source>
</evidence>
<accession>A0A673B689</accession>
<gene>
    <name evidence="3" type="primary">fhdc3</name>
</gene>
<evidence type="ECO:0000259" key="2">
    <source>
        <dbReference type="PROSITE" id="PS51444"/>
    </source>
</evidence>
<feature type="region of interest" description="Disordered" evidence="1">
    <location>
        <begin position="535"/>
        <end position="556"/>
    </location>
</feature>
<feature type="region of interest" description="Disordered" evidence="1">
    <location>
        <begin position="475"/>
        <end position="510"/>
    </location>
</feature>
<feature type="compositionally biased region" description="Low complexity" evidence="1">
    <location>
        <begin position="535"/>
        <end position="548"/>
    </location>
</feature>
<evidence type="ECO:0000313" key="3">
    <source>
        <dbReference type="Ensembl" id="ENSSORP00005036854.1"/>
    </source>
</evidence>
<feature type="region of interest" description="Disordered" evidence="1">
    <location>
        <begin position="426"/>
        <end position="448"/>
    </location>
</feature>
<keyword evidence="4" id="KW-1185">Reference proteome</keyword>
<proteinExistence type="predicted"/>
<dbReference type="Pfam" id="PF02181">
    <property type="entry name" value="FH2"/>
    <property type="match status" value="1"/>
</dbReference>
<protein>
    <submittedName>
        <fullName evidence="3">FH2 domain containing 3</fullName>
    </submittedName>
</protein>
<feature type="compositionally biased region" description="Basic and acidic residues" evidence="1">
    <location>
        <begin position="433"/>
        <end position="446"/>
    </location>
</feature>
<feature type="compositionally biased region" description="Basic residues" evidence="1">
    <location>
        <begin position="366"/>
        <end position="384"/>
    </location>
</feature>
<dbReference type="PANTHER" id="PTHR46345:SF7">
    <property type="entry name" value="FH2 DOMAIN CONTAINING 3-RELATED"/>
    <property type="match status" value="1"/>
</dbReference>
<dbReference type="InParanoid" id="A0A673B689"/>
<feature type="region of interest" description="Disordered" evidence="1">
    <location>
        <begin position="359"/>
        <end position="398"/>
    </location>
</feature>
<evidence type="ECO:0000313" key="4">
    <source>
        <dbReference type="Proteomes" id="UP000472271"/>
    </source>
</evidence>
<dbReference type="PANTHER" id="PTHR46345">
    <property type="entry name" value="INVERTED FORMIN-2"/>
    <property type="match status" value="1"/>
</dbReference>
<reference evidence="3" key="2">
    <citation type="submission" date="2025-08" db="UniProtKB">
        <authorList>
            <consortium name="Ensembl"/>
        </authorList>
    </citation>
    <scope>IDENTIFICATION</scope>
</reference>
<reference evidence="3" key="1">
    <citation type="submission" date="2019-06" db="EMBL/GenBank/DDBJ databases">
        <authorList>
            <consortium name="Wellcome Sanger Institute Data Sharing"/>
        </authorList>
    </citation>
    <scope>NUCLEOTIDE SEQUENCE [LARGE SCALE GENOMIC DNA]</scope>
</reference>
<dbReference type="PROSITE" id="PS51444">
    <property type="entry name" value="FH2"/>
    <property type="match status" value="1"/>
</dbReference>
<organism evidence="3 4">
    <name type="scientific">Sphaeramia orbicularis</name>
    <name type="common">orbiculate cardinalfish</name>
    <dbReference type="NCBI Taxonomy" id="375764"/>
    <lineage>
        <taxon>Eukaryota</taxon>
        <taxon>Metazoa</taxon>
        <taxon>Chordata</taxon>
        <taxon>Craniata</taxon>
        <taxon>Vertebrata</taxon>
        <taxon>Euteleostomi</taxon>
        <taxon>Actinopterygii</taxon>
        <taxon>Neopterygii</taxon>
        <taxon>Teleostei</taxon>
        <taxon>Neoteleostei</taxon>
        <taxon>Acanthomorphata</taxon>
        <taxon>Gobiaria</taxon>
        <taxon>Kurtiformes</taxon>
        <taxon>Apogonoidei</taxon>
        <taxon>Apogonidae</taxon>
        <taxon>Apogoninae</taxon>
        <taxon>Sphaeramia</taxon>
    </lineage>
</organism>
<feature type="domain" description="FH2" evidence="2">
    <location>
        <begin position="2"/>
        <end position="376"/>
    </location>
</feature>
<dbReference type="Gene3D" id="1.20.58.2220">
    <property type="entry name" value="Formin, FH2 domain"/>
    <property type="match status" value="1"/>
</dbReference>
<name>A0A673B689_9TELE</name>